<evidence type="ECO:0000313" key="1">
    <source>
        <dbReference type="EMBL" id="ALU64394.1"/>
    </source>
</evidence>
<reference evidence="1" key="1">
    <citation type="submission" date="2015-10" db="EMBL/GenBank/DDBJ databases">
        <title>Comparative analysis of sym-gene organization in Rhizobium leguminosarum bv. viciae strains, isolated from different host plants and demonstrating clear differences in symbiotic specificity.</title>
        <authorList>
            <person name="Chirak E.R."/>
            <person name="Kimeklis A.K."/>
            <person name="Andronov E.E."/>
        </authorList>
    </citation>
    <scope>NUCLEOTIDE SEQUENCE</scope>
    <source>
        <strain evidence="1">Vaf12</strain>
    </source>
</reference>
<accession>A0A0U3J6N3</accession>
<proteinExistence type="predicted"/>
<protein>
    <submittedName>
        <fullName evidence="1">Uncharacterized protein</fullName>
    </submittedName>
</protein>
<organism evidence="1">
    <name type="scientific">Rhizobium leguminosarum bv. viciae</name>
    <dbReference type="NCBI Taxonomy" id="387"/>
    <lineage>
        <taxon>Bacteria</taxon>
        <taxon>Pseudomonadati</taxon>
        <taxon>Pseudomonadota</taxon>
        <taxon>Alphaproteobacteria</taxon>
        <taxon>Hyphomicrobiales</taxon>
        <taxon>Rhizobiaceae</taxon>
        <taxon>Rhizobium/Agrobacterium group</taxon>
        <taxon>Rhizobium</taxon>
    </lineage>
</organism>
<dbReference type="EMBL" id="KT944070">
    <property type="protein sequence ID" value="ALU64394.1"/>
    <property type="molecule type" value="Genomic_DNA"/>
</dbReference>
<dbReference type="AlphaFoldDB" id="A0A0U3J6N3"/>
<name>A0A0U3J6N3_RHILV</name>
<sequence>MPNIKIYIDQGLPEHTQLGLRENLAPLRDIICHTLKVESAAC</sequence>